<feature type="compositionally biased region" description="Basic residues" evidence="1">
    <location>
        <begin position="20"/>
        <end position="29"/>
    </location>
</feature>
<protein>
    <submittedName>
        <fullName evidence="2">Uncharacterized protein</fullName>
    </submittedName>
</protein>
<evidence type="ECO:0000313" key="2">
    <source>
        <dbReference type="EMBL" id="MBK7423671.1"/>
    </source>
</evidence>
<reference evidence="2" key="1">
    <citation type="submission" date="2020-10" db="EMBL/GenBank/DDBJ databases">
        <title>Connecting structure to function with the recovery of over 1000 high-quality activated sludge metagenome-assembled genomes encoding full-length rRNA genes using long-read sequencing.</title>
        <authorList>
            <person name="Singleton C.M."/>
            <person name="Petriglieri F."/>
            <person name="Kristensen J.M."/>
            <person name="Kirkegaard R.H."/>
            <person name="Michaelsen T.Y."/>
            <person name="Andersen M.H."/>
            <person name="Karst S.M."/>
            <person name="Dueholm M.S."/>
            <person name="Nielsen P.H."/>
            <person name="Albertsen M."/>
        </authorList>
    </citation>
    <scope>NUCLEOTIDE SEQUENCE</scope>
    <source>
        <strain evidence="2">EsbW_18-Q3-R4-48_MAXAC.044</strain>
    </source>
</reference>
<gene>
    <name evidence="2" type="ORF">IPJ48_11540</name>
</gene>
<evidence type="ECO:0000313" key="3">
    <source>
        <dbReference type="Proteomes" id="UP000886602"/>
    </source>
</evidence>
<dbReference type="EMBL" id="JADJNC010000017">
    <property type="protein sequence ID" value="MBK7423671.1"/>
    <property type="molecule type" value="Genomic_DNA"/>
</dbReference>
<feature type="region of interest" description="Disordered" evidence="1">
    <location>
        <begin position="1"/>
        <end position="29"/>
    </location>
</feature>
<evidence type="ECO:0000256" key="1">
    <source>
        <dbReference type="SAM" id="MobiDB-lite"/>
    </source>
</evidence>
<name>A0A9D7FKT4_9RHOO</name>
<proteinExistence type="predicted"/>
<comment type="caution">
    <text evidence="2">The sequence shown here is derived from an EMBL/GenBank/DDBJ whole genome shotgun (WGS) entry which is preliminary data.</text>
</comment>
<dbReference type="AlphaFoldDB" id="A0A9D7FKT4"/>
<organism evidence="2 3">
    <name type="scientific">Candidatus Propionivibrio dominans</name>
    <dbReference type="NCBI Taxonomy" id="2954373"/>
    <lineage>
        <taxon>Bacteria</taxon>
        <taxon>Pseudomonadati</taxon>
        <taxon>Pseudomonadota</taxon>
        <taxon>Betaproteobacteria</taxon>
        <taxon>Rhodocyclales</taxon>
        <taxon>Rhodocyclaceae</taxon>
        <taxon>Propionivibrio</taxon>
    </lineage>
</organism>
<dbReference type="Proteomes" id="UP000886602">
    <property type="component" value="Unassembled WGS sequence"/>
</dbReference>
<accession>A0A9D7FKT4</accession>
<sequence>MAMTDLTAAGSATLTGDPHVKRRHHVRRRTCRPQALNSMIYTPAPRECHHAIVTTTTVDDRP</sequence>